<dbReference type="InterPro" id="IPR005358">
    <property type="entry name" value="Puta_zinc/iron-chelating_dom"/>
</dbReference>
<sequence>MKTDDFDCQACGACCAYSQEWPRFSLESDEDLDKIPEDLVAADLSGMRCEADRCLALDGTLGLHVGCRIYAVRPIVCRDCMPGDPECLMARARLTETLQRAAEAAA</sequence>
<accession>A0A1Q9ASQ6</accession>
<evidence type="ECO:0000313" key="2">
    <source>
        <dbReference type="Proteomes" id="UP000186364"/>
    </source>
</evidence>
<dbReference type="EMBL" id="MKIP01000058">
    <property type="protein sequence ID" value="OLP58401.1"/>
    <property type="molecule type" value="Genomic_DNA"/>
</dbReference>
<reference evidence="1 2" key="1">
    <citation type="submission" date="2016-09" db="EMBL/GenBank/DDBJ databases">
        <title>Rhizobium sp. nov., a novel species isolated from the rice rhizosphere.</title>
        <authorList>
            <person name="Zhao J."/>
            <person name="Zhang X."/>
        </authorList>
    </citation>
    <scope>NUCLEOTIDE SEQUENCE [LARGE SCALE GENOMIC DNA]</scope>
    <source>
        <strain evidence="1 2">1.7048</strain>
    </source>
</reference>
<dbReference type="Pfam" id="PF03692">
    <property type="entry name" value="CxxCxxCC"/>
    <property type="match status" value="1"/>
</dbReference>
<organism evidence="1 2">
    <name type="scientific">Xaviernesmea oryzae</name>
    <dbReference type="NCBI Taxonomy" id="464029"/>
    <lineage>
        <taxon>Bacteria</taxon>
        <taxon>Pseudomonadati</taxon>
        <taxon>Pseudomonadota</taxon>
        <taxon>Alphaproteobacteria</taxon>
        <taxon>Hyphomicrobiales</taxon>
        <taxon>Rhizobiaceae</taxon>
        <taxon>Rhizobium/Agrobacterium group</taxon>
        <taxon>Xaviernesmea</taxon>
    </lineage>
</organism>
<proteinExistence type="predicted"/>
<dbReference type="AlphaFoldDB" id="A0A1Q9ASQ6"/>
<comment type="caution">
    <text evidence="1">The sequence shown here is derived from an EMBL/GenBank/DDBJ whole genome shotgun (WGS) entry which is preliminary data.</text>
</comment>
<name>A0A1Q9ASQ6_9HYPH</name>
<evidence type="ECO:0000313" key="1">
    <source>
        <dbReference type="EMBL" id="OLP58401.1"/>
    </source>
</evidence>
<keyword evidence="2" id="KW-1185">Reference proteome</keyword>
<gene>
    <name evidence="1" type="ORF">BJF93_06985</name>
</gene>
<protein>
    <submittedName>
        <fullName evidence="1">Fe-S oxidoreductase</fullName>
    </submittedName>
</protein>
<dbReference type="Proteomes" id="UP000186364">
    <property type="component" value="Unassembled WGS sequence"/>
</dbReference>